<accession>A0A6M3LMJ5</accession>
<keyword evidence="1" id="KW-0812">Transmembrane</keyword>
<proteinExistence type="predicted"/>
<dbReference type="AlphaFoldDB" id="A0A6M3LMJ5"/>
<keyword evidence="1" id="KW-1133">Transmembrane helix</keyword>
<name>A0A6M3LMJ5_9ZZZZ</name>
<keyword evidence="1" id="KW-0472">Membrane</keyword>
<organism evidence="2">
    <name type="scientific">viral metagenome</name>
    <dbReference type="NCBI Taxonomy" id="1070528"/>
    <lineage>
        <taxon>unclassified sequences</taxon>
        <taxon>metagenomes</taxon>
        <taxon>organismal metagenomes</taxon>
    </lineage>
</organism>
<gene>
    <name evidence="2" type="ORF">MM415B04904_0005</name>
</gene>
<evidence type="ECO:0000256" key="1">
    <source>
        <dbReference type="SAM" id="Phobius"/>
    </source>
</evidence>
<feature type="transmembrane region" description="Helical" evidence="1">
    <location>
        <begin position="42"/>
        <end position="67"/>
    </location>
</feature>
<sequence>MLSDMKFESEWEKVPEKDKLKFLARQVYDLRRDVDSIKFQRVIAGAASGGIVSAVVSGTLIGLYLFWDWIRGK</sequence>
<reference evidence="2" key="1">
    <citation type="submission" date="2020-03" db="EMBL/GenBank/DDBJ databases">
        <title>The deep terrestrial virosphere.</title>
        <authorList>
            <person name="Holmfeldt K."/>
            <person name="Nilsson E."/>
            <person name="Simone D."/>
            <person name="Lopez-Fernandez M."/>
            <person name="Wu X."/>
            <person name="de Brujin I."/>
            <person name="Lundin D."/>
            <person name="Andersson A."/>
            <person name="Bertilsson S."/>
            <person name="Dopson M."/>
        </authorList>
    </citation>
    <scope>NUCLEOTIDE SEQUENCE</scope>
    <source>
        <strain evidence="2">MM415B04904</strain>
    </source>
</reference>
<evidence type="ECO:0000313" key="2">
    <source>
        <dbReference type="EMBL" id="QJA96180.1"/>
    </source>
</evidence>
<protein>
    <submittedName>
        <fullName evidence="2">Uncharacterized protein</fullName>
    </submittedName>
</protein>
<dbReference type="EMBL" id="MT143377">
    <property type="protein sequence ID" value="QJA96180.1"/>
    <property type="molecule type" value="Genomic_DNA"/>
</dbReference>